<comment type="caution">
    <text evidence="1">The sequence shown here is derived from an EMBL/GenBank/DDBJ whole genome shotgun (WGS) entry which is preliminary data.</text>
</comment>
<organism evidence="1 2">
    <name type="scientific">Flavonifractor plautii</name>
    <name type="common">Fusobacterium plautii</name>
    <dbReference type="NCBI Taxonomy" id="292800"/>
    <lineage>
        <taxon>Bacteria</taxon>
        <taxon>Bacillati</taxon>
        <taxon>Bacillota</taxon>
        <taxon>Clostridia</taxon>
        <taxon>Eubacteriales</taxon>
        <taxon>Oscillospiraceae</taxon>
        <taxon>Flavonifractor</taxon>
    </lineage>
</organism>
<name>A0A6I2R1F4_FLAPL</name>
<dbReference type="AlphaFoldDB" id="A0A6I2R1F4"/>
<proteinExistence type="predicted"/>
<gene>
    <name evidence="1" type="ORF">GKE97_13065</name>
</gene>
<evidence type="ECO:0000313" key="1">
    <source>
        <dbReference type="EMBL" id="MSB20444.1"/>
    </source>
</evidence>
<reference evidence="1 2" key="1">
    <citation type="journal article" date="2019" name="Nat. Med.">
        <title>A library of human gut bacterial isolates paired with longitudinal multiomics data enables mechanistic microbiome research.</title>
        <authorList>
            <person name="Poyet M."/>
            <person name="Groussin M."/>
            <person name="Gibbons S.M."/>
            <person name="Avila-Pacheco J."/>
            <person name="Jiang X."/>
            <person name="Kearney S.M."/>
            <person name="Perrotta A.R."/>
            <person name="Berdy B."/>
            <person name="Zhao S."/>
            <person name="Lieberman T.D."/>
            <person name="Swanson P.K."/>
            <person name="Smith M."/>
            <person name="Roesemann S."/>
            <person name="Alexander J.E."/>
            <person name="Rich S.A."/>
            <person name="Livny J."/>
            <person name="Vlamakis H."/>
            <person name="Clish C."/>
            <person name="Bullock K."/>
            <person name="Deik A."/>
            <person name="Scott J."/>
            <person name="Pierce K.A."/>
            <person name="Xavier R.J."/>
            <person name="Alm E.J."/>
        </authorList>
    </citation>
    <scope>NUCLEOTIDE SEQUENCE [LARGE SCALE GENOMIC DNA]</scope>
    <source>
        <strain evidence="1 2">BIOML-A2</strain>
    </source>
</reference>
<accession>A0A6I2R1F4</accession>
<dbReference type="Proteomes" id="UP000434475">
    <property type="component" value="Unassembled WGS sequence"/>
</dbReference>
<dbReference type="EMBL" id="WKPR01000012">
    <property type="protein sequence ID" value="MSB20444.1"/>
    <property type="molecule type" value="Genomic_DNA"/>
</dbReference>
<dbReference type="RefSeq" id="WP_172697728.1">
    <property type="nucleotide sequence ID" value="NZ_JAJCIK010000020.1"/>
</dbReference>
<sequence length="252" mass="27995">MEIASSPEAYIRYLELQGDNPYYSPGNIALAMFQKSDVTQFGTREKWKSLGRSVKDSEAGKGFQIFSRGTFGKGYVLAPAYDISQTYGREVKKAVLENNSPEMEKALSTVLNYCVAPVVLDENMDCAAYYDADRMELAVNPGYPDNEAFAAIAAEVAHSRFHAKGVNVHYSRAECELDAQSVSCILCRRFGVERDMPDLSHLGELYGGWAMPEVRQALDCVQKMSKNMVNSIEKNIAPPVHTRGGSVKRPER</sequence>
<protein>
    <submittedName>
        <fullName evidence="1">Uncharacterized protein</fullName>
    </submittedName>
</protein>
<evidence type="ECO:0000313" key="2">
    <source>
        <dbReference type="Proteomes" id="UP000434475"/>
    </source>
</evidence>